<evidence type="ECO:0000256" key="3">
    <source>
        <dbReference type="ARBA" id="ARBA00023163"/>
    </source>
</evidence>
<dbReference type="Gene3D" id="1.10.10.10">
    <property type="entry name" value="Winged helix-like DNA-binding domain superfamily/Winged helix DNA-binding domain"/>
    <property type="match status" value="2"/>
</dbReference>
<evidence type="ECO:0000313" key="5">
    <source>
        <dbReference type="EMBL" id="MFC7601245.1"/>
    </source>
</evidence>
<dbReference type="RefSeq" id="WP_343978779.1">
    <property type="nucleotide sequence ID" value="NZ_BAAAGK010000170.1"/>
</dbReference>
<keyword evidence="6" id="KW-1185">Reference proteome</keyword>
<feature type="domain" description="HTH hxlR-type" evidence="4">
    <location>
        <begin position="169"/>
        <end position="267"/>
    </location>
</feature>
<dbReference type="InterPro" id="IPR036390">
    <property type="entry name" value="WH_DNA-bd_sf"/>
</dbReference>
<keyword evidence="3" id="KW-0804">Transcription</keyword>
<evidence type="ECO:0000313" key="6">
    <source>
        <dbReference type="Proteomes" id="UP001596514"/>
    </source>
</evidence>
<evidence type="ECO:0000256" key="2">
    <source>
        <dbReference type="ARBA" id="ARBA00023125"/>
    </source>
</evidence>
<evidence type="ECO:0000259" key="4">
    <source>
        <dbReference type="PROSITE" id="PS51118"/>
    </source>
</evidence>
<accession>A0ABW2SY32</accession>
<keyword evidence="2" id="KW-0238">DNA-binding</keyword>
<dbReference type="EMBL" id="JBHTEE010000001">
    <property type="protein sequence ID" value="MFC7601245.1"/>
    <property type="molecule type" value="Genomic_DNA"/>
</dbReference>
<dbReference type="InterPro" id="IPR002577">
    <property type="entry name" value="HTH_HxlR"/>
</dbReference>
<dbReference type="PANTHER" id="PTHR33204:SF18">
    <property type="entry name" value="TRANSCRIPTIONAL REGULATORY PROTEIN"/>
    <property type="match status" value="1"/>
</dbReference>
<protein>
    <submittedName>
        <fullName evidence="5">Winged helix-turn-helix transcriptional regulator</fullName>
    </submittedName>
</protein>
<dbReference type="PROSITE" id="PS51118">
    <property type="entry name" value="HTH_HXLR"/>
    <property type="match status" value="2"/>
</dbReference>
<proteinExistence type="predicted"/>
<gene>
    <name evidence="5" type="ORF">ACFQVD_14175</name>
</gene>
<reference evidence="6" key="1">
    <citation type="journal article" date="2019" name="Int. J. Syst. Evol. Microbiol.">
        <title>The Global Catalogue of Microorganisms (GCM) 10K type strain sequencing project: providing services to taxonomists for standard genome sequencing and annotation.</title>
        <authorList>
            <consortium name="The Broad Institute Genomics Platform"/>
            <consortium name="The Broad Institute Genome Sequencing Center for Infectious Disease"/>
            <person name="Wu L."/>
            <person name="Ma J."/>
        </authorList>
    </citation>
    <scope>NUCLEOTIDE SEQUENCE [LARGE SCALE GENOMIC DNA]</scope>
    <source>
        <strain evidence="6">JCM 10083</strain>
    </source>
</reference>
<organism evidence="5 6">
    <name type="scientific">Streptosporangium amethystogenes subsp. fukuiense</name>
    <dbReference type="NCBI Taxonomy" id="698418"/>
    <lineage>
        <taxon>Bacteria</taxon>
        <taxon>Bacillati</taxon>
        <taxon>Actinomycetota</taxon>
        <taxon>Actinomycetes</taxon>
        <taxon>Streptosporangiales</taxon>
        <taxon>Streptosporangiaceae</taxon>
        <taxon>Streptosporangium</taxon>
    </lineage>
</organism>
<feature type="domain" description="HTH hxlR-type" evidence="4">
    <location>
        <begin position="6"/>
        <end position="107"/>
    </location>
</feature>
<dbReference type="SUPFAM" id="SSF46785">
    <property type="entry name" value="Winged helix' DNA-binding domain"/>
    <property type="match status" value="2"/>
</dbReference>
<dbReference type="InterPro" id="IPR036388">
    <property type="entry name" value="WH-like_DNA-bd_sf"/>
</dbReference>
<evidence type="ECO:0000256" key="1">
    <source>
        <dbReference type="ARBA" id="ARBA00023015"/>
    </source>
</evidence>
<comment type="caution">
    <text evidence="5">The sequence shown here is derived from an EMBL/GenBank/DDBJ whole genome shotgun (WGS) entry which is preliminary data.</text>
</comment>
<dbReference type="PANTHER" id="PTHR33204">
    <property type="entry name" value="TRANSCRIPTIONAL REGULATOR, MARR FAMILY"/>
    <property type="match status" value="1"/>
</dbReference>
<sequence length="325" mass="36640">MAEDRRPSAIGQALLAISDQWTLLILQRAFLMRTRRFADWRDELGMSESVLANRLKELVAGDLLRPAPYREQGRTRTEYLLTERALELWPLLVEIWSWERSWVPRRRGLPELIHDACGRHTDVELGCAACDRAPVTARDTETLRGSATFAQVAVPRHHRRTVRDDVERDPLSYFPETFELLGDRWSTVMLAATFLGVRRFADFQSELGMAPSVLSDRLRRFTELGVLSAGEGDGGRPRYLLTDKGLAFFGVFAFIVDWAQRWYAGPPGTDLLITHRACGRPFRPYLRCLSCGTPLNRTEVRFALGDGQAATTAASHPLASGDGRP</sequence>
<dbReference type="Pfam" id="PF01638">
    <property type="entry name" value="HxlR"/>
    <property type="match status" value="2"/>
</dbReference>
<keyword evidence="1" id="KW-0805">Transcription regulation</keyword>
<dbReference type="Proteomes" id="UP001596514">
    <property type="component" value="Unassembled WGS sequence"/>
</dbReference>
<name>A0ABW2SY32_9ACTN</name>